<feature type="chain" id="PRO_5046611335" evidence="1">
    <location>
        <begin position="25"/>
        <end position="318"/>
    </location>
</feature>
<feature type="signal peptide" evidence="1">
    <location>
        <begin position="1"/>
        <end position="24"/>
    </location>
</feature>
<gene>
    <name evidence="2" type="ORF">GCM10022414_24210</name>
</gene>
<keyword evidence="3" id="KW-1185">Reference proteome</keyword>
<comment type="caution">
    <text evidence="2">The sequence shown here is derived from an EMBL/GenBank/DDBJ whole genome shotgun (WGS) entry which is preliminary data.</text>
</comment>
<name>A0ABP7WWK7_9GAMM</name>
<sequence>MGLRKRLAVGLCLAVLELKSFAVAPEPVLAVLDAELQLVLDIGESLVGGASSLLAGNPASLQTQAVENAFATVLGDTLGAVDMVLDELGGVSNLFGLSFTVGEFEANGVKTSYVTLPLSYTFRSEKIFGRQWIVSLPLSQGEVNGAKTYSVQPGLALRLPITANWALTPGLNVGYVKSDDLDQEAEQAGVSMSSAYRIGLGASSNSIYIGNLIGYYKTLKVNLAGREFDPNIANTILRNGILYSIPLARANEILSIEFSLVNTLFKGTETYTRSQNELAVSVGSTRRHMAQLSFLRLGLSVVQAEDIRGLRLNFGYYF</sequence>
<reference evidence="3" key="1">
    <citation type="journal article" date="2019" name="Int. J. Syst. Evol. Microbiol.">
        <title>The Global Catalogue of Microorganisms (GCM) 10K type strain sequencing project: providing services to taxonomists for standard genome sequencing and annotation.</title>
        <authorList>
            <consortium name="The Broad Institute Genomics Platform"/>
            <consortium name="The Broad Institute Genome Sequencing Center for Infectious Disease"/>
            <person name="Wu L."/>
            <person name="Ma J."/>
        </authorList>
    </citation>
    <scope>NUCLEOTIDE SEQUENCE [LARGE SCALE GENOMIC DNA]</scope>
    <source>
        <strain evidence="3">JCM 17304</strain>
    </source>
</reference>
<evidence type="ECO:0000256" key="1">
    <source>
        <dbReference type="SAM" id="SignalP"/>
    </source>
</evidence>
<proteinExistence type="predicted"/>
<protein>
    <submittedName>
        <fullName evidence="2">Uncharacterized protein</fullName>
    </submittedName>
</protein>
<dbReference type="EMBL" id="BAABDM010000004">
    <property type="protein sequence ID" value="GAA4098430.1"/>
    <property type="molecule type" value="Genomic_DNA"/>
</dbReference>
<dbReference type="Proteomes" id="UP001500392">
    <property type="component" value="Unassembled WGS sequence"/>
</dbReference>
<evidence type="ECO:0000313" key="2">
    <source>
        <dbReference type="EMBL" id="GAA4098430.1"/>
    </source>
</evidence>
<dbReference type="RefSeq" id="WP_344936298.1">
    <property type="nucleotide sequence ID" value="NZ_BAABDM010000004.1"/>
</dbReference>
<accession>A0ABP7WWK7</accession>
<keyword evidence="1" id="KW-0732">Signal</keyword>
<evidence type="ECO:0000313" key="3">
    <source>
        <dbReference type="Proteomes" id="UP001500392"/>
    </source>
</evidence>
<organism evidence="2 3">
    <name type="scientific">Zhongshania borealis</name>
    <dbReference type="NCBI Taxonomy" id="889488"/>
    <lineage>
        <taxon>Bacteria</taxon>
        <taxon>Pseudomonadati</taxon>
        <taxon>Pseudomonadota</taxon>
        <taxon>Gammaproteobacteria</taxon>
        <taxon>Cellvibrionales</taxon>
        <taxon>Spongiibacteraceae</taxon>
        <taxon>Zhongshania</taxon>
    </lineage>
</organism>